<reference evidence="4 5" key="1">
    <citation type="submission" date="2023-12" db="EMBL/GenBank/DDBJ databases">
        <title>Baltic Sea Cyanobacteria.</title>
        <authorList>
            <person name="Delbaje E."/>
            <person name="Fewer D.P."/>
            <person name="Shishido T.K."/>
        </authorList>
    </citation>
    <scope>NUCLEOTIDE SEQUENCE [LARGE SCALE GENOMIC DNA]</scope>
    <source>
        <strain evidence="4 5">UHCC 0281</strain>
    </source>
</reference>
<dbReference type="SUPFAM" id="SSF51735">
    <property type="entry name" value="NAD(P)-binding Rossmann-fold domains"/>
    <property type="match status" value="1"/>
</dbReference>
<proteinExistence type="inferred from homology"/>
<protein>
    <submittedName>
        <fullName evidence="4">TIGR01777 family oxidoreductase</fullName>
    </submittedName>
</protein>
<sequence length="311" mass="33090">MRLLLLGCTGFVGRELVPFLLNLGHQLTLVSRRPRPDSEAADPRITNLCLDLAEPASWSQPPLLEALAAADGVVNLAGESIADQRWTPAYRQRLLDSRLVTTTQLVRAMANLAKPPSVLVSGSAVGYYGTSLDGCFTEASPPGDDFLGRLCARWEAATQVAPEACRVVVLRIGIVLGPDGGALGKMLPVFRAGFGGPVGSGQQWMSWIQRHDLCRLIATALEDDAYAGPYNAVAPEPTRMAIFASTLGRVLGRPSLLPVPGPLLQLLLGDGAKVVLEGQQVKPERLLAQGFHFQFTDLSAALAAATSPGHR</sequence>
<evidence type="ECO:0000313" key="4">
    <source>
        <dbReference type="EMBL" id="MEA5443662.1"/>
    </source>
</evidence>
<dbReference type="InterPro" id="IPR010099">
    <property type="entry name" value="SDR39U1"/>
</dbReference>
<accession>A0ABU5SYQ8</accession>
<dbReference type="CDD" id="cd05242">
    <property type="entry name" value="SDR_a8"/>
    <property type="match status" value="1"/>
</dbReference>
<dbReference type="PANTHER" id="PTHR11092:SF0">
    <property type="entry name" value="EPIMERASE FAMILY PROTEIN SDR39U1"/>
    <property type="match status" value="1"/>
</dbReference>
<feature type="domain" description="DUF1731" evidence="3">
    <location>
        <begin position="259"/>
        <end position="304"/>
    </location>
</feature>
<dbReference type="PANTHER" id="PTHR11092">
    <property type="entry name" value="SUGAR NUCLEOTIDE EPIMERASE RELATED"/>
    <property type="match status" value="1"/>
</dbReference>
<comment type="caution">
    <text evidence="4">The sequence shown here is derived from an EMBL/GenBank/DDBJ whole genome shotgun (WGS) entry which is preliminary data.</text>
</comment>
<dbReference type="EMBL" id="JAYGHY010000060">
    <property type="protein sequence ID" value="MEA5443662.1"/>
    <property type="molecule type" value="Genomic_DNA"/>
</dbReference>
<evidence type="ECO:0000256" key="1">
    <source>
        <dbReference type="ARBA" id="ARBA00009353"/>
    </source>
</evidence>
<dbReference type="Pfam" id="PF01370">
    <property type="entry name" value="Epimerase"/>
    <property type="match status" value="1"/>
</dbReference>
<comment type="similarity">
    <text evidence="1">Belongs to the NAD(P)-dependent epimerase/dehydratase family. SDR39U1 subfamily.</text>
</comment>
<keyword evidence="5" id="KW-1185">Reference proteome</keyword>
<name>A0ABU5SYQ8_9CYAN</name>
<organism evidence="4 5">
    <name type="scientific">Cyanobium gracile UHCC 0281</name>
    <dbReference type="NCBI Taxonomy" id="3110309"/>
    <lineage>
        <taxon>Bacteria</taxon>
        <taxon>Bacillati</taxon>
        <taxon>Cyanobacteriota</taxon>
        <taxon>Cyanophyceae</taxon>
        <taxon>Synechococcales</taxon>
        <taxon>Prochlorococcaceae</taxon>
        <taxon>Cyanobium</taxon>
    </lineage>
</organism>
<dbReference type="InterPro" id="IPR013549">
    <property type="entry name" value="DUF1731"/>
</dbReference>
<evidence type="ECO:0000313" key="5">
    <source>
        <dbReference type="Proteomes" id="UP001302329"/>
    </source>
</evidence>
<dbReference type="InterPro" id="IPR001509">
    <property type="entry name" value="Epimerase_deHydtase"/>
</dbReference>
<dbReference type="RefSeq" id="WP_323357641.1">
    <property type="nucleotide sequence ID" value="NZ_JAYGHY010000060.1"/>
</dbReference>
<gene>
    <name evidence="4" type="ORF">VB739_13970</name>
</gene>
<dbReference type="Proteomes" id="UP001302329">
    <property type="component" value="Unassembled WGS sequence"/>
</dbReference>
<dbReference type="InterPro" id="IPR036291">
    <property type="entry name" value="NAD(P)-bd_dom_sf"/>
</dbReference>
<evidence type="ECO:0000259" key="3">
    <source>
        <dbReference type="Pfam" id="PF08338"/>
    </source>
</evidence>
<feature type="domain" description="NAD-dependent epimerase/dehydratase" evidence="2">
    <location>
        <begin position="4"/>
        <end position="223"/>
    </location>
</feature>
<dbReference type="Gene3D" id="3.40.50.720">
    <property type="entry name" value="NAD(P)-binding Rossmann-like Domain"/>
    <property type="match status" value="1"/>
</dbReference>
<evidence type="ECO:0000259" key="2">
    <source>
        <dbReference type="Pfam" id="PF01370"/>
    </source>
</evidence>
<dbReference type="NCBIfam" id="TIGR01777">
    <property type="entry name" value="yfcH"/>
    <property type="match status" value="1"/>
</dbReference>
<dbReference type="Pfam" id="PF08338">
    <property type="entry name" value="DUF1731"/>
    <property type="match status" value="1"/>
</dbReference>